<dbReference type="SUPFAM" id="SSF50044">
    <property type="entry name" value="SH3-domain"/>
    <property type="match status" value="1"/>
</dbReference>
<dbReference type="Pfam" id="PF00018">
    <property type="entry name" value="SH3_1"/>
    <property type="match status" value="1"/>
</dbReference>
<organism evidence="7 9">
    <name type="scientific">Dracunculus medinensis</name>
    <name type="common">Guinea worm</name>
    <dbReference type="NCBI Taxonomy" id="318479"/>
    <lineage>
        <taxon>Eukaryota</taxon>
        <taxon>Metazoa</taxon>
        <taxon>Ecdysozoa</taxon>
        <taxon>Nematoda</taxon>
        <taxon>Chromadorea</taxon>
        <taxon>Rhabditida</taxon>
        <taxon>Spirurina</taxon>
        <taxon>Dracunculoidea</taxon>
        <taxon>Dracunculidae</taxon>
        <taxon>Dracunculus</taxon>
    </lineage>
</organism>
<dbReference type="PROSITE" id="PS50002">
    <property type="entry name" value="SH3"/>
    <property type="match status" value="1"/>
</dbReference>
<dbReference type="InterPro" id="IPR036028">
    <property type="entry name" value="SH3-like_dom_sf"/>
</dbReference>
<dbReference type="EMBL" id="UYYG01001151">
    <property type="protein sequence ID" value="VDN54885.1"/>
    <property type="molecule type" value="Genomic_DNA"/>
</dbReference>
<evidence type="ECO:0000256" key="1">
    <source>
        <dbReference type="ARBA" id="ARBA00022443"/>
    </source>
</evidence>
<feature type="domain" description="SH3" evidence="5">
    <location>
        <begin position="73"/>
        <end position="134"/>
    </location>
</feature>
<dbReference type="WBParaSite" id="DME_0000049801-mRNA-1">
    <property type="protein sequence ID" value="DME_0000049801-mRNA-1"/>
    <property type="gene ID" value="DME_0000049801"/>
</dbReference>
<evidence type="ECO:0000313" key="9">
    <source>
        <dbReference type="WBParaSite" id="DME_0000049801-mRNA-1"/>
    </source>
</evidence>
<accession>A0A158Q2N3</accession>
<reference evidence="9" key="1">
    <citation type="submission" date="2016-04" db="UniProtKB">
        <authorList>
            <consortium name="WormBaseParasite"/>
        </authorList>
    </citation>
    <scope>IDENTIFICATION</scope>
</reference>
<dbReference type="PANTHER" id="PTHR46218:SF4">
    <property type="entry name" value="LIM AND SH3 DOMAIN PROTEIN LASP"/>
    <property type="match status" value="1"/>
</dbReference>
<feature type="region of interest" description="Disordered" evidence="4">
    <location>
        <begin position="45"/>
        <end position="66"/>
    </location>
</feature>
<keyword evidence="2" id="KW-0677">Repeat</keyword>
<dbReference type="Proteomes" id="UP000038040">
    <property type="component" value="Unplaced"/>
</dbReference>
<sequence>PIQQRQVGSIADYDPLNGNWGTVASSKTAEKIGQLSGANAQTTKITTTGNQQKENKGEQKVNSAATTVGKSNTKGFVVKAIYDYTAADKDEVTFVEGDIIVNCESVDEGWMTGTVTRTKQWGMLPANYVERIKQPTGLHYLS</sequence>
<dbReference type="GO" id="GO:0005737">
    <property type="term" value="C:cytoplasm"/>
    <property type="evidence" value="ECO:0007669"/>
    <property type="project" value="UniProtKB-ARBA"/>
</dbReference>
<dbReference type="Gene3D" id="2.30.30.40">
    <property type="entry name" value="SH3 Domains"/>
    <property type="match status" value="1"/>
</dbReference>
<dbReference type="PRINTS" id="PR00452">
    <property type="entry name" value="SH3DOMAIN"/>
</dbReference>
<dbReference type="CDD" id="cd11789">
    <property type="entry name" value="SH3_Nebulin_family_C"/>
    <property type="match status" value="1"/>
</dbReference>
<evidence type="ECO:0000313" key="8">
    <source>
        <dbReference type="Proteomes" id="UP000274756"/>
    </source>
</evidence>
<dbReference type="GO" id="GO:0005925">
    <property type="term" value="C:focal adhesion"/>
    <property type="evidence" value="ECO:0007669"/>
    <property type="project" value="TreeGrafter"/>
</dbReference>
<dbReference type="Proteomes" id="UP000274756">
    <property type="component" value="Unassembled WGS sequence"/>
</dbReference>
<evidence type="ECO:0000259" key="5">
    <source>
        <dbReference type="PROSITE" id="PS50002"/>
    </source>
</evidence>
<dbReference type="PRINTS" id="PR00499">
    <property type="entry name" value="P67PHOX"/>
</dbReference>
<evidence type="ECO:0000256" key="3">
    <source>
        <dbReference type="PROSITE-ProRule" id="PRU00192"/>
    </source>
</evidence>
<proteinExistence type="predicted"/>
<reference evidence="6 8" key="2">
    <citation type="submission" date="2018-11" db="EMBL/GenBank/DDBJ databases">
        <authorList>
            <consortium name="Pathogen Informatics"/>
        </authorList>
    </citation>
    <scope>NUCLEOTIDE SEQUENCE [LARGE SCALE GENOMIC DNA]</scope>
</reference>
<dbReference type="FunFam" id="2.30.30.40:FF:000007">
    <property type="entry name" value="nebulin isoform X1"/>
    <property type="match status" value="1"/>
</dbReference>
<name>A0A158Q2N3_DRAME</name>
<dbReference type="InterPro" id="IPR001452">
    <property type="entry name" value="SH3_domain"/>
</dbReference>
<evidence type="ECO:0000313" key="7">
    <source>
        <dbReference type="Proteomes" id="UP000038040"/>
    </source>
</evidence>
<dbReference type="SMART" id="SM00326">
    <property type="entry name" value="SH3"/>
    <property type="match status" value="1"/>
</dbReference>
<evidence type="ECO:0000256" key="2">
    <source>
        <dbReference type="ARBA" id="ARBA00022737"/>
    </source>
</evidence>
<keyword evidence="1 3" id="KW-0728">SH3 domain</keyword>
<dbReference type="AlphaFoldDB" id="A0A158Q2N3"/>
<dbReference type="PANTHER" id="PTHR46218">
    <property type="entry name" value="LASP"/>
    <property type="match status" value="1"/>
</dbReference>
<protein>
    <submittedName>
        <fullName evidence="9">SH3 domain-containing protein</fullName>
    </submittedName>
</protein>
<evidence type="ECO:0000313" key="6">
    <source>
        <dbReference type="EMBL" id="VDN54885.1"/>
    </source>
</evidence>
<gene>
    <name evidence="6" type="ORF">DME_LOCUS4858</name>
</gene>
<keyword evidence="8" id="KW-1185">Reference proteome</keyword>
<dbReference type="GO" id="GO:0051015">
    <property type="term" value="F:actin filament binding"/>
    <property type="evidence" value="ECO:0007669"/>
    <property type="project" value="TreeGrafter"/>
</dbReference>
<evidence type="ECO:0000256" key="4">
    <source>
        <dbReference type="SAM" id="MobiDB-lite"/>
    </source>
</evidence>
<dbReference type="InterPro" id="IPR051759">
    <property type="entry name" value="LIM-SH3_domain_protein"/>
</dbReference>
<dbReference type="OrthoDB" id="191061at2759"/>
<dbReference type="STRING" id="318479.A0A158Q2N3"/>